<proteinExistence type="predicted"/>
<comment type="caution">
    <text evidence="1">The sequence shown here is derived from an EMBL/GenBank/DDBJ whole genome shotgun (WGS) entry which is preliminary data.</text>
</comment>
<protein>
    <submittedName>
        <fullName evidence="1">Uncharacterized protein</fullName>
    </submittedName>
</protein>
<accession>A0A4C1YA34</accession>
<reference evidence="1 2" key="1">
    <citation type="journal article" date="2019" name="Commun. Biol.">
        <title>The bagworm genome reveals a unique fibroin gene that provides high tensile strength.</title>
        <authorList>
            <person name="Kono N."/>
            <person name="Nakamura H."/>
            <person name="Ohtoshi R."/>
            <person name="Tomita M."/>
            <person name="Numata K."/>
            <person name="Arakawa K."/>
        </authorList>
    </citation>
    <scope>NUCLEOTIDE SEQUENCE [LARGE SCALE GENOMIC DNA]</scope>
</reference>
<dbReference type="EMBL" id="BGZK01001160">
    <property type="protein sequence ID" value="GBP72896.1"/>
    <property type="molecule type" value="Genomic_DNA"/>
</dbReference>
<dbReference type="AlphaFoldDB" id="A0A4C1YA34"/>
<gene>
    <name evidence="1" type="ORF">EVAR_63457_1</name>
</gene>
<evidence type="ECO:0000313" key="2">
    <source>
        <dbReference type="Proteomes" id="UP000299102"/>
    </source>
</evidence>
<evidence type="ECO:0000313" key="1">
    <source>
        <dbReference type="EMBL" id="GBP72896.1"/>
    </source>
</evidence>
<sequence length="178" mass="19915">MFIADSFLGGDLATKRSFSQLGRGRRFYCVDALKSKEAFLAIFRGMYVRVGSYRSVCVCERYYNGTEFSRLIATDRVWSRSDPERGSPFLSLSLQPNSLLKDFASLPRGPAVPQATGIKRYTFFRMLYFRCFCLAAVSAPNVAVLEVLGGTLRAKMAHVASQTRQHFLYSSRTAAFGA</sequence>
<keyword evidence="2" id="KW-1185">Reference proteome</keyword>
<organism evidence="1 2">
    <name type="scientific">Eumeta variegata</name>
    <name type="common">Bagworm moth</name>
    <name type="synonym">Eumeta japonica</name>
    <dbReference type="NCBI Taxonomy" id="151549"/>
    <lineage>
        <taxon>Eukaryota</taxon>
        <taxon>Metazoa</taxon>
        <taxon>Ecdysozoa</taxon>
        <taxon>Arthropoda</taxon>
        <taxon>Hexapoda</taxon>
        <taxon>Insecta</taxon>
        <taxon>Pterygota</taxon>
        <taxon>Neoptera</taxon>
        <taxon>Endopterygota</taxon>
        <taxon>Lepidoptera</taxon>
        <taxon>Glossata</taxon>
        <taxon>Ditrysia</taxon>
        <taxon>Tineoidea</taxon>
        <taxon>Psychidae</taxon>
        <taxon>Oiketicinae</taxon>
        <taxon>Eumeta</taxon>
    </lineage>
</organism>
<dbReference type="Proteomes" id="UP000299102">
    <property type="component" value="Unassembled WGS sequence"/>
</dbReference>
<name>A0A4C1YA34_EUMVA</name>